<evidence type="ECO:0000259" key="1">
    <source>
        <dbReference type="PROSITE" id="PS51186"/>
    </source>
</evidence>
<comment type="caution">
    <text evidence="2">The sequence shown here is derived from an EMBL/GenBank/DDBJ whole genome shotgun (WGS) entry which is preliminary data.</text>
</comment>
<evidence type="ECO:0000313" key="2">
    <source>
        <dbReference type="EMBL" id="MET3643659.1"/>
    </source>
</evidence>
<organism evidence="2 3">
    <name type="scientific">Streptococcus gallinaceus</name>
    <dbReference type="NCBI Taxonomy" id="165758"/>
    <lineage>
        <taxon>Bacteria</taxon>
        <taxon>Bacillati</taxon>
        <taxon>Bacillota</taxon>
        <taxon>Bacilli</taxon>
        <taxon>Lactobacillales</taxon>
        <taxon>Streptococcaceae</taxon>
        <taxon>Streptococcus</taxon>
    </lineage>
</organism>
<proteinExistence type="predicted"/>
<dbReference type="PANTHER" id="PTHR39173">
    <property type="entry name" value="ACETYLTRANSFERASE"/>
    <property type="match status" value="1"/>
</dbReference>
<dbReference type="Pfam" id="PF00583">
    <property type="entry name" value="Acetyltransf_1"/>
    <property type="match status" value="1"/>
</dbReference>
<dbReference type="Gene3D" id="3.40.630.30">
    <property type="match status" value="1"/>
</dbReference>
<dbReference type="CDD" id="cd04301">
    <property type="entry name" value="NAT_SF"/>
    <property type="match status" value="1"/>
</dbReference>
<dbReference type="InterPro" id="IPR016181">
    <property type="entry name" value="Acyl_CoA_acyltransferase"/>
</dbReference>
<name>A0ABV2JIC0_9STRE</name>
<accession>A0ABV2JIC0</accession>
<protein>
    <submittedName>
        <fullName evidence="2">Acetyltransferase</fullName>
    </submittedName>
</protein>
<evidence type="ECO:0000313" key="3">
    <source>
        <dbReference type="Proteomes" id="UP001549055"/>
    </source>
</evidence>
<dbReference type="PROSITE" id="PS51186">
    <property type="entry name" value="GNAT"/>
    <property type="match status" value="1"/>
</dbReference>
<dbReference type="RefSeq" id="WP_354279711.1">
    <property type="nucleotide sequence ID" value="NZ_JBEPMK010000001.1"/>
</dbReference>
<dbReference type="SUPFAM" id="SSF55729">
    <property type="entry name" value="Acyl-CoA N-acyltransferases (Nat)"/>
    <property type="match status" value="1"/>
</dbReference>
<dbReference type="EMBL" id="JBEPMK010000001">
    <property type="protein sequence ID" value="MET3643659.1"/>
    <property type="molecule type" value="Genomic_DNA"/>
</dbReference>
<dbReference type="PANTHER" id="PTHR39173:SF1">
    <property type="entry name" value="ACETYLTRANSFERASE"/>
    <property type="match status" value="1"/>
</dbReference>
<reference evidence="2 3" key="1">
    <citation type="submission" date="2024-06" db="EMBL/GenBank/DDBJ databases">
        <title>Genomic Encyclopedia of Type Strains, Phase IV (KMG-IV): sequencing the most valuable type-strain genomes for metagenomic binning, comparative biology and taxonomic classification.</title>
        <authorList>
            <person name="Goeker M."/>
        </authorList>
    </citation>
    <scope>NUCLEOTIDE SEQUENCE [LARGE SCALE GENOMIC DNA]</scope>
    <source>
        <strain evidence="2 3">DSM 15349</strain>
    </source>
</reference>
<feature type="domain" description="N-acetyltransferase" evidence="1">
    <location>
        <begin position="1"/>
        <end position="168"/>
    </location>
</feature>
<gene>
    <name evidence="2" type="ORF">ABID27_000276</name>
</gene>
<sequence>MDIRKLELSDQEAYRRYEAAMLSDKQGNPFVELEFVEDLEQAILDGQQSEVKQAGQTWSPYSTYYGFIDNEIVGMVRCFWEADNSTVLDLGEVGYMVHPHYRWQGIAQALLAFALDLFEKKGYEKVSVATDRDNLPSRGLIKKMGGQLESIRQIHYFGQSMLAAKYWIYLGKENT</sequence>
<dbReference type="Proteomes" id="UP001549055">
    <property type="component" value="Unassembled WGS sequence"/>
</dbReference>
<dbReference type="InterPro" id="IPR000182">
    <property type="entry name" value="GNAT_dom"/>
</dbReference>
<keyword evidence="3" id="KW-1185">Reference proteome</keyword>